<feature type="compositionally biased region" description="Basic and acidic residues" evidence="1">
    <location>
        <begin position="139"/>
        <end position="153"/>
    </location>
</feature>
<evidence type="ECO:0008006" key="6">
    <source>
        <dbReference type="Google" id="ProtNLM"/>
    </source>
</evidence>
<keyword evidence="5" id="KW-1185">Reference proteome</keyword>
<dbReference type="Gene3D" id="1.10.10.60">
    <property type="entry name" value="Homeodomain-like"/>
    <property type="match status" value="2"/>
</dbReference>
<dbReference type="InterPro" id="IPR001005">
    <property type="entry name" value="SANT/Myb"/>
</dbReference>
<feature type="domain" description="Myb-like" evidence="2">
    <location>
        <begin position="17"/>
        <end position="68"/>
    </location>
</feature>
<sequence>MELASNQNLHSYFLINKQTHTRIPFSSIEDKKLRFLVCEYGEENWKIISKNMKNRNTRQCRERWNNYLSPKINNFPWSEEEDKLLEKLYHMYGPKWSSIAKNFDGRTYITVKNRFLLLQRRKIKEKDQDSNNITPPKNTIEKTESKKTEKEDCQTEKWSFFNDEFFDISFD</sequence>
<accession>A0ABR2JG40</accession>
<name>A0ABR2JG40_9EUKA</name>
<dbReference type="EMBL" id="JAPFFF010000012">
    <property type="protein sequence ID" value="KAK8876573.1"/>
    <property type="molecule type" value="Genomic_DNA"/>
</dbReference>
<reference evidence="4 5" key="1">
    <citation type="submission" date="2024-04" db="EMBL/GenBank/DDBJ databases">
        <title>Tritrichomonas musculus Genome.</title>
        <authorList>
            <person name="Alves-Ferreira E."/>
            <person name="Grigg M."/>
            <person name="Lorenzi H."/>
            <person name="Galac M."/>
        </authorList>
    </citation>
    <scope>NUCLEOTIDE SEQUENCE [LARGE SCALE GENOMIC DNA]</scope>
    <source>
        <strain evidence="4 5">EAF2021</strain>
    </source>
</reference>
<evidence type="ECO:0000313" key="4">
    <source>
        <dbReference type="EMBL" id="KAK8876573.1"/>
    </source>
</evidence>
<evidence type="ECO:0000256" key="1">
    <source>
        <dbReference type="SAM" id="MobiDB-lite"/>
    </source>
</evidence>
<dbReference type="InterPro" id="IPR009057">
    <property type="entry name" value="Homeodomain-like_sf"/>
</dbReference>
<feature type="region of interest" description="Disordered" evidence="1">
    <location>
        <begin position="127"/>
        <end position="153"/>
    </location>
</feature>
<gene>
    <name evidence="4" type="ORF">M9Y10_006790</name>
</gene>
<dbReference type="InterPro" id="IPR050560">
    <property type="entry name" value="MYB_TF"/>
</dbReference>
<proteinExistence type="predicted"/>
<organism evidence="4 5">
    <name type="scientific">Tritrichomonas musculus</name>
    <dbReference type="NCBI Taxonomy" id="1915356"/>
    <lineage>
        <taxon>Eukaryota</taxon>
        <taxon>Metamonada</taxon>
        <taxon>Parabasalia</taxon>
        <taxon>Tritrichomonadida</taxon>
        <taxon>Tritrichomonadidae</taxon>
        <taxon>Tritrichomonas</taxon>
    </lineage>
</organism>
<evidence type="ECO:0000259" key="2">
    <source>
        <dbReference type="PROSITE" id="PS50090"/>
    </source>
</evidence>
<protein>
    <recommendedName>
        <fullName evidence="6">Myb-like DNA-binding domain containing protein</fullName>
    </recommendedName>
</protein>
<dbReference type="Pfam" id="PF13921">
    <property type="entry name" value="Myb_DNA-bind_6"/>
    <property type="match status" value="1"/>
</dbReference>
<dbReference type="Proteomes" id="UP001470230">
    <property type="component" value="Unassembled WGS sequence"/>
</dbReference>
<comment type="caution">
    <text evidence="4">The sequence shown here is derived from an EMBL/GenBank/DDBJ whole genome shotgun (WGS) entry which is preliminary data.</text>
</comment>
<dbReference type="CDD" id="cd00167">
    <property type="entry name" value="SANT"/>
    <property type="match status" value="2"/>
</dbReference>
<feature type="domain" description="Myb-like" evidence="2">
    <location>
        <begin position="69"/>
        <end position="115"/>
    </location>
</feature>
<dbReference type="SUPFAM" id="SSF46689">
    <property type="entry name" value="Homeodomain-like"/>
    <property type="match status" value="2"/>
</dbReference>
<dbReference type="SMART" id="SM00717">
    <property type="entry name" value="SANT"/>
    <property type="match status" value="2"/>
</dbReference>
<dbReference type="PROSITE" id="PS51294">
    <property type="entry name" value="HTH_MYB"/>
    <property type="match status" value="2"/>
</dbReference>
<dbReference type="InterPro" id="IPR017930">
    <property type="entry name" value="Myb_dom"/>
</dbReference>
<feature type="domain" description="HTH myb-type" evidence="3">
    <location>
        <begin position="17"/>
        <end position="72"/>
    </location>
</feature>
<dbReference type="PANTHER" id="PTHR45614:SF253">
    <property type="entry name" value="CHROMOSOME UNDETERMINED SCAFFOLD_38, WHOLE GENOME SHOTGUN SEQUENCE"/>
    <property type="match status" value="1"/>
</dbReference>
<evidence type="ECO:0000313" key="5">
    <source>
        <dbReference type="Proteomes" id="UP001470230"/>
    </source>
</evidence>
<dbReference type="PANTHER" id="PTHR45614">
    <property type="entry name" value="MYB PROTEIN-RELATED"/>
    <property type="match status" value="1"/>
</dbReference>
<dbReference type="PROSITE" id="PS50090">
    <property type="entry name" value="MYB_LIKE"/>
    <property type="match status" value="2"/>
</dbReference>
<feature type="domain" description="HTH myb-type" evidence="3">
    <location>
        <begin position="76"/>
        <end position="123"/>
    </location>
</feature>
<evidence type="ECO:0000259" key="3">
    <source>
        <dbReference type="PROSITE" id="PS51294"/>
    </source>
</evidence>